<sequence length="111" mass="12229">MHREAAFALRFWDMKDCLKVLNRHIGEDITATSLVVVRLVEGKGNFKSSHPNRTFSAECGLGSPEVVGHGFSLTGEAAKVGFIPSLQPVRQGHQFMGNMARVNRPPVRSKI</sequence>
<proteinExistence type="predicted"/>
<comment type="caution">
    <text evidence="1">The sequence shown here is derived from an EMBL/GenBank/DDBJ whole genome shotgun (WGS) entry which is preliminary data.</text>
</comment>
<reference evidence="1" key="1">
    <citation type="submission" date="2023-05" db="EMBL/GenBank/DDBJ databases">
        <title>Nepenthes gracilis genome sequencing.</title>
        <authorList>
            <person name="Fukushima K."/>
        </authorList>
    </citation>
    <scope>NUCLEOTIDE SEQUENCE</scope>
    <source>
        <strain evidence="1">SING2019-196</strain>
    </source>
</reference>
<dbReference type="AlphaFoldDB" id="A0AAD3S947"/>
<evidence type="ECO:0000313" key="1">
    <source>
        <dbReference type="EMBL" id="GMH06640.1"/>
    </source>
</evidence>
<evidence type="ECO:0000313" key="2">
    <source>
        <dbReference type="Proteomes" id="UP001279734"/>
    </source>
</evidence>
<protein>
    <submittedName>
        <fullName evidence="1">Uncharacterized protein</fullName>
    </submittedName>
</protein>
<gene>
    <name evidence="1" type="ORF">Nepgr_008480</name>
</gene>
<accession>A0AAD3S947</accession>
<keyword evidence="2" id="KW-1185">Reference proteome</keyword>
<organism evidence="1 2">
    <name type="scientific">Nepenthes gracilis</name>
    <name type="common">Slender pitcher plant</name>
    <dbReference type="NCBI Taxonomy" id="150966"/>
    <lineage>
        <taxon>Eukaryota</taxon>
        <taxon>Viridiplantae</taxon>
        <taxon>Streptophyta</taxon>
        <taxon>Embryophyta</taxon>
        <taxon>Tracheophyta</taxon>
        <taxon>Spermatophyta</taxon>
        <taxon>Magnoliopsida</taxon>
        <taxon>eudicotyledons</taxon>
        <taxon>Gunneridae</taxon>
        <taxon>Pentapetalae</taxon>
        <taxon>Caryophyllales</taxon>
        <taxon>Nepenthaceae</taxon>
        <taxon>Nepenthes</taxon>
    </lineage>
</organism>
<dbReference type="EMBL" id="BSYO01000006">
    <property type="protein sequence ID" value="GMH06640.1"/>
    <property type="molecule type" value="Genomic_DNA"/>
</dbReference>
<name>A0AAD3S947_NEPGR</name>
<dbReference type="Proteomes" id="UP001279734">
    <property type="component" value="Unassembled WGS sequence"/>
</dbReference>